<dbReference type="RefSeq" id="XP_005764802.1">
    <property type="nucleotide sequence ID" value="XM_005764745.1"/>
</dbReference>
<name>A0A0D3IM88_EMIH1</name>
<dbReference type="PaxDb" id="2903-EOD12373"/>
<organism evidence="1 2">
    <name type="scientific">Emiliania huxleyi (strain CCMP1516)</name>
    <dbReference type="NCBI Taxonomy" id="280463"/>
    <lineage>
        <taxon>Eukaryota</taxon>
        <taxon>Haptista</taxon>
        <taxon>Haptophyta</taxon>
        <taxon>Prymnesiophyceae</taxon>
        <taxon>Isochrysidales</taxon>
        <taxon>Noelaerhabdaceae</taxon>
        <taxon>Emiliania</taxon>
    </lineage>
</organism>
<dbReference type="RefSeq" id="XP_005791670.1">
    <property type="nucleotide sequence ID" value="XM_005791613.1"/>
</dbReference>
<dbReference type="AlphaFoldDB" id="A0A0D3IM88"/>
<evidence type="ECO:0000313" key="2">
    <source>
        <dbReference type="Proteomes" id="UP000013827"/>
    </source>
</evidence>
<reference evidence="2" key="1">
    <citation type="journal article" date="2013" name="Nature">
        <title>Pan genome of the phytoplankton Emiliania underpins its global distribution.</title>
        <authorList>
            <person name="Read B.A."/>
            <person name="Kegel J."/>
            <person name="Klute M.J."/>
            <person name="Kuo A."/>
            <person name="Lefebvre S.C."/>
            <person name="Maumus F."/>
            <person name="Mayer C."/>
            <person name="Miller J."/>
            <person name="Monier A."/>
            <person name="Salamov A."/>
            <person name="Young J."/>
            <person name="Aguilar M."/>
            <person name="Claverie J.M."/>
            <person name="Frickenhaus S."/>
            <person name="Gonzalez K."/>
            <person name="Herman E.K."/>
            <person name="Lin Y.C."/>
            <person name="Napier J."/>
            <person name="Ogata H."/>
            <person name="Sarno A.F."/>
            <person name="Shmutz J."/>
            <person name="Schroeder D."/>
            <person name="de Vargas C."/>
            <person name="Verret F."/>
            <person name="von Dassow P."/>
            <person name="Valentin K."/>
            <person name="Van de Peer Y."/>
            <person name="Wheeler G."/>
            <person name="Dacks J.B."/>
            <person name="Delwiche C.F."/>
            <person name="Dyhrman S.T."/>
            <person name="Glockner G."/>
            <person name="John U."/>
            <person name="Richards T."/>
            <person name="Worden A.Z."/>
            <person name="Zhang X."/>
            <person name="Grigoriev I.V."/>
            <person name="Allen A.E."/>
            <person name="Bidle K."/>
            <person name="Borodovsky M."/>
            <person name="Bowler C."/>
            <person name="Brownlee C."/>
            <person name="Cock J.M."/>
            <person name="Elias M."/>
            <person name="Gladyshev V.N."/>
            <person name="Groth M."/>
            <person name="Guda C."/>
            <person name="Hadaegh A."/>
            <person name="Iglesias-Rodriguez M.D."/>
            <person name="Jenkins J."/>
            <person name="Jones B.M."/>
            <person name="Lawson T."/>
            <person name="Leese F."/>
            <person name="Lindquist E."/>
            <person name="Lobanov A."/>
            <person name="Lomsadze A."/>
            <person name="Malik S.B."/>
            <person name="Marsh M.E."/>
            <person name="Mackinder L."/>
            <person name="Mock T."/>
            <person name="Mueller-Roeber B."/>
            <person name="Pagarete A."/>
            <person name="Parker M."/>
            <person name="Probert I."/>
            <person name="Quesneville H."/>
            <person name="Raines C."/>
            <person name="Rensing S.A."/>
            <person name="Riano-Pachon D.M."/>
            <person name="Richier S."/>
            <person name="Rokitta S."/>
            <person name="Shiraiwa Y."/>
            <person name="Soanes D.M."/>
            <person name="van der Giezen M."/>
            <person name="Wahlund T.M."/>
            <person name="Williams B."/>
            <person name="Wilson W."/>
            <person name="Wolfe G."/>
            <person name="Wurch L.L."/>
        </authorList>
    </citation>
    <scope>NUCLEOTIDE SEQUENCE</scope>
</reference>
<reference evidence="1" key="2">
    <citation type="submission" date="2024-10" db="UniProtKB">
        <authorList>
            <consortium name="EnsemblProtists"/>
        </authorList>
    </citation>
    <scope>IDENTIFICATION</scope>
</reference>
<keyword evidence="2" id="KW-1185">Reference proteome</keyword>
<dbReference type="Proteomes" id="UP000013827">
    <property type="component" value="Unassembled WGS sequence"/>
</dbReference>
<protein>
    <submittedName>
        <fullName evidence="1">Uncharacterized protein</fullName>
    </submittedName>
</protein>
<accession>A0A0D3IM88</accession>
<dbReference type="GeneID" id="17284511"/>
<sequence length="197" mass="19597">MCPLGTSPLPRRAFAADALAGGSRVVVDERFSITIPSGFVRLSRGGVGGSNTLLSAGDFRGAIRETGAATTLSVQRANASAVAAPQGDEAAALTAAANSLASLRDEQSALGGGCPSAVLPGTVDLRGGILRFEMATPLACIPGSAAQAPNELLRHTAVRAAWSGGGVLLLFAGARQTEWLGGAGEALTAAADSFAPL</sequence>
<dbReference type="KEGG" id="ehx:EMIHUDRAFT_357373"/>
<dbReference type="HOGENOM" id="CLU_1386439_0_0_1"/>
<dbReference type="EnsemblProtists" id="EOD12373">
    <property type="protein sequence ID" value="EOD12373"/>
    <property type="gene ID" value="EMIHUDRAFT_357373"/>
</dbReference>
<proteinExistence type="predicted"/>
<evidence type="ECO:0000313" key="1">
    <source>
        <dbReference type="EnsemblProtists" id="EOD12373"/>
    </source>
</evidence>
<dbReference type="GeneID" id="17258568"/>
<dbReference type="EnsemblProtists" id="EOD39241">
    <property type="protein sequence ID" value="EOD39241"/>
    <property type="gene ID" value="EMIHUDRAFT_361398"/>
</dbReference>
<dbReference type="KEGG" id="ehx:EMIHUDRAFT_361398"/>